<dbReference type="AlphaFoldDB" id="A0A381SHQ1"/>
<gene>
    <name evidence="2" type="ORF">METZ01_LOCUS55833</name>
</gene>
<evidence type="ECO:0000313" key="2">
    <source>
        <dbReference type="EMBL" id="SVA02979.1"/>
    </source>
</evidence>
<reference evidence="2" key="1">
    <citation type="submission" date="2018-05" db="EMBL/GenBank/DDBJ databases">
        <authorList>
            <person name="Lanie J.A."/>
            <person name="Ng W.-L."/>
            <person name="Kazmierczak K.M."/>
            <person name="Andrzejewski T.M."/>
            <person name="Davidsen T.M."/>
            <person name="Wayne K.J."/>
            <person name="Tettelin H."/>
            <person name="Glass J.I."/>
            <person name="Rusch D."/>
            <person name="Podicherti R."/>
            <person name="Tsui H.-C.T."/>
            <person name="Winkler M.E."/>
        </authorList>
    </citation>
    <scope>NUCLEOTIDE SEQUENCE</scope>
</reference>
<name>A0A381SHQ1_9ZZZZ</name>
<dbReference type="EMBL" id="UINC01003062">
    <property type="protein sequence ID" value="SVA02979.1"/>
    <property type="molecule type" value="Genomic_DNA"/>
</dbReference>
<sequence length="54" mass="5748">MVGWIKGRIGERTSLDGMTLVLICGSIILFGGIAKFVAWAGLAWGVITLLKKEG</sequence>
<protein>
    <submittedName>
        <fullName evidence="2">Uncharacterized protein</fullName>
    </submittedName>
</protein>
<keyword evidence="1" id="KW-1133">Transmembrane helix</keyword>
<feature type="transmembrane region" description="Helical" evidence="1">
    <location>
        <begin position="20"/>
        <end position="50"/>
    </location>
</feature>
<keyword evidence="1" id="KW-0472">Membrane</keyword>
<keyword evidence="1" id="KW-0812">Transmembrane</keyword>
<organism evidence="2">
    <name type="scientific">marine metagenome</name>
    <dbReference type="NCBI Taxonomy" id="408172"/>
    <lineage>
        <taxon>unclassified sequences</taxon>
        <taxon>metagenomes</taxon>
        <taxon>ecological metagenomes</taxon>
    </lineage>
</organism>
<accession>A0A381SHQ1</accession>
<evidence type="ECO:0000256" key="1">
    <source>
        <dbReference type="SAM" id="Phobius"/>
    </source>
</evidence>
<proteinExistence type="predicted"/>